<keyword evidence="6" id="KW-0406">Ion transport</keyword>
<dbReference type="PANTHER" id="PTHR11629">
    <property type="entry name" value="VACUOLAR PROTON ATPASES"/>
    <property type="match status" value="1"/>
</dbReference>
<gene>
    <name evidence="10" type="primary">ntpI2</name>
    <name evidence="10" type="ordered locus">TPEGAU_0533</name>
</gene>
<dbReference type="InterPro" id="IPR002490">
    <property type="entry name" value="V-ATPase_116kDa_su"/>
</dbReference>
<feature type="transmembrane region" description="Helical" evidence="9">
    <location>
        <begin position="383"/>
        <end position="402"/>
    </location>
</feature>
<accession>A0AAU8PGQ3</accession>
<dbReference type="GO" id="GO:0046961">
    <property type="term" value="F:proton-transporting ATPase activity, rotational mechanism"/>
    <property type="evidence" value="ECO:0007669"/>
    <property type="project" value="InterPro"/>
</dbReference>
<evidence type="ECO:0000256" key="1">
    <source>
        <dbReference type="ARBA" id="ARBA00004141"/>
    </source>
</evidence>
<name>A0AAU8PGQ3_TREPG</name>
<keyword evidence="3" id="KW-0813">Transport</keyword>
<dbReference type="GO" id="GO:0016471">
    <property type="term" value="C:vacuolar proton-transporting V-type ATPase complex"/>
    <property type="evidence" value="ECO:0007669"/>
    <property type="project" value="TreeGrafter"/>
</dbReference>
<reference evidence="11" key="1">
    <citation type="journal article" date="2012" name="PLoS Negl. Trop. Dis.">
        <title>Whole genome sequences of three Treponema pallidum ssp. pertenue strains: yaws and syphilis treponemes differ in less than 0.2% of the genome sequence.</title>
        <authorList>
            <person name="Cejkova D."/>
            <person name="Zobanikova M."/>
            <person name="Chen L."/>
            <person name="Pospisilova P."/>
            <person name="Strouhal M."/>
            <person name="Qin X."/>
            <person name="Mikalova L."/>
            <person name="Norris S.J."/>
            <person name="Muzny D.M."/>
            <person name="Gibbs R.A."/>
            <person name="Fulton L.L."/>
            <person name="Sodergren E."/>
            <person name="Weinstock G.M."/>
            <person name="Smajs D."/>
        </authorList>
    </citation>
    <scope>NUCLEOTIDE SEQUENCE [LARGE SCALE GENOMIC DNA]</scope>
    <source>
        <strain evidence="11">Gauthier</strain>
    </source>
</reference>
<evidence type="ECO:0000256" key="2">
    <source>
        <dbReference type="ARBA" id="ARBA00009904"/>
    </source>
</evidence>
<dbReference type="EMBL" id="CP002376">
    <property type="protein sequence ID" value="AEZ59791.1"/>
    <property type="molecule type" value="Genomic_DNA"/>
</dbReference>
<dbReference type="GeneID" id="93876302"/>
<feature type="transmembrane region" description="Helical" evidence="9">
    <location>
        <begin position="476"/>
        <end position="497"/>
    </location>
</feature>
<evidence type="ECO:0000256" key="5">
    <source>
        <dbReference type="ARBA" id="ARBA00022989"/>
    </source>
</evidence>
<evidence type="ECO:0000313" key="11">
    <source>
        <dbReference type="Proteomes" id="UP000008192"/>
    </source>
</evidence>
<keyword evidence="5 9" id="KW-1133">Transmembrane helix</keyword>
<protein>
    <submittedName>
        <fullName evidence="10">Two-sector ATPase, V(0) subunit I</fullName>
    </submittedName>
</protein>
<dbReference type="KEGG" id="tpg:TPEGAU_0533"/>
<feature type="transmembrane region" description="Helical" evidence="9">
    <location>
        <begin position="252"/>
        <end position="276"/>
    </location>
</feature>
<dbReference type="PANTHER" id="PTHR11629:SF63">
    <property type="entry name" value="V-TYPE PROTON ATPASE SUBUNIT A"/>
    <property type="match status" value="1"/>
</dbReference>
<evidence type="ECO:0000313" key="10">
    <source>
        <dbReference type="EMBL" id="AEZ59791.1"/>
    </source>
</evidence>
<dbReference type="AlphaFoldDB" id="A0AAU8PGQ3"/>
<evidence type="ECO:0000256" key="6">
    <source>
        <dbReference type="ARBA" id="ARBA00023065"/>
    </source>
</evidence>
<dbReference type="GO" id="GO:0033179">
    <property type="term" value="C:proton-transporting V-type ATPase, V0 domain"/>
    <property type="evidence" value="ECO:0007669"/>
    <property type="project" value="InterPro"/>
</dbReference>
<evidence type="ECO:0000256" key="4">
    <source>
        <dbReference type="ARBA" id="ARBA00022692"/>
    </source>
</evidence>
<dbReference type="GO" id="GO:0007035">
    <property type="term" value="P:vacuolar acidification"/>
    <property type="evidence" value="ECO:0007669"/>
    <property type="project" value="TreeGrafter"/>
</dbReference>
<dbReference type="GO" id="GO:0051117">
    <property type="term" value="F:ATPase binding"/>
    <property type="evidence" value="ECO:0007669"/>
    <property type="project" value="TreeGrafter"/>
</dbReference>
<feature type="transmembrane region" description="Helical" evidence="9">
    <location>
        <begin position="350"/>
        <end position="371"/>
    </location>
</feature>
<feature type="transmembrane region" description="Helical" evidence="9">
    <location>
        <begin position="509"/>
        <end position="532"/>
    </location>
</feature>
<evidence type="ECO:0000256" key="3">
    <source>
        <dbReference type="ARBA" id="ARBA00022448"/>
    </source>
</evidence>
<feature type="region of interest" description="Disordered" evidence="8">
    <location>
        <begin position="101"/>
        <end position="121"/>
    </location>
</feature>
<comment type="similarity">
    <text evidence="2">Belongs to the V-ATPase 116 kDa subunit family.</text>
</comment>
<dbReference type="RefSeq" id="WP_014342463.1">
    <property type="nucleotide sequence ID" value="NC_016843.1"/>
</dbReference>
<evidence type="ECO:0000256" key="8">
    <source>
        <dbReference type="SAM" id="MobiDB-lite"/>
    </source>
</evidence>
<keyword evidence="7 9" id="KW-0472">Membrane</keyword>
<evidence type="ECO:0000256" key="7">
    <source>
        <dbReference type="ARBA" id="ARBA00023136"/>
    </source>
</evidence>
<keyword evidence="4 9" id="KW-0812">Transmembrane</keyword>
<dbReference type="Pfam" id="PF01496">
    <property type="entry name" value="V_ATPase_I"/>
    <property type="match status" value="2"/>
</dbReference>
<dbReference type="Proteomes" id="UP000008192">
    <property type="component" value="Chromosome"/>
</dbReference>
<feature type="transmembrane region" description="Helical" evidence="9">
    <location>
        <begin position="408"/>
        <end position="431"/>
    </location>
</feature>
<evidence type="ECO:0000256" key="9">
    <source>
        <dbReference type="SAM" id="Phobius"/>
    </source>
</evidence>
<proteinExistence type="inferred from homology"/>
<sequence length="561" mass="62442">MFRSQRMKFLELVVLERDVDRVLEYLGKTALVHLRLSAAARGSSSHCAQSKEYVGRLEEACKYLGVSGECAFSPGDSLPTEEDYTLAQQILAEVDALHAREREGDAPSVPRGKSSVAHDSANEEQFQGEKCALGSMRGPALCALLRRFALQERVHRTRDALESTRHTYRIAGWLPAHEAKDLVAGLDNVTTGRMAVRLFEPQELSFIRDGSEHVPVCYQHGRFVRSYERMVSSYGCPPYGLVDPTPFVAFSYALLFGIMFGDLGQGLLFFVLGLLLRTRRVRALNRWAHLDYVFLSVGFSSMVMGFLTGEFFAHGTLLAPLIRSVTALCGGVPRDHILHLMPSHGSLHTLMAFFGFTLFLGFVINSLGLIINIVNQVRLRHALAAVCSKTGVCGLLFFWYMVALAVRIPLFGIPFGVFDAVAMGVPLVGIFCQEFLERVCKRVRPWFPEGVGMYLMHGVIEMVDVVSGFFSNSMSFLRVGAFALSHAVLSFVVFTMTQFVGGYASLWGILVYVFGNGVIIFLEGLIVAIQAVRLQYYEFFSKFFTKSGSVFAPFRFGYQED</sequence>
<comment type="subcellular location">
    <subcellularLocation>
        <location evidence="1">Membrane</location>
        <topology evidence="1">Multi-pass membrane protein</topology>
    </subcellularLocation>
</comment>
<feature type="transmembrane region" description="Helical" evidence="9">
    <location>
        <begin position="288"/>
        <end position="307"/>
    </location>
</feature>
<organism evidence="10 11">
    <name type="scientific">Treponema pallidum subsp. pertenue (strain Gauthier)</name>
    <dbReference type="NCBI Taxonomy" id="491080"/>
    <lineage>
        <taxon>Bacteria</taxon>
        <taxon>Pseudomonadati</taxon>
        <taxon>Spirochaetota</taxon>
        <taxon>Spirochaetia</taxon>
        <taxon>Spirochaetales</taxon>
        <taxon>Treponemataceae</taxon>
        <taxon>Treponema</taxon>
    </lineage>
</organism>